<dbReference type="AlphaFoldDB" id="A0A1L7WUM6"/>
<reference evidence="3 4" key="1">
    <citation type="submission" date="2016-03" db="EMBL/GenBank/DDBJ databases">
        <authorList>
            <person name="Ploux O."/>
        </authorList>
    </citation>
    <scope>NUCLEOTIDE SEQUENCE [LARGE SCALE GENOMIC DNA]</scope>
    <source>
        <strain evidence="3 4">UAMH 11012</strain>
    </source>
</reference>
<accession>A0A1L7WUM6</accession>
<evidence type="ECO:0000313" key="3">
    <source>
        <dbReference type="EMBL" id="CZR56484.1"/>
    </source>
</evidence>
<comment type="similarity">
    <text evidence="1">Belongs to the asaB hydroxylase/desaturase family.</text>
</comment>
<evidence type="ECO:0000256" key="2">
    <source>
        <dbReference type="SAM" id="MobiDB-lite"/>
    </source>
</evidence>
<protein>
    <submittedName>
        <fullName evidence="3">Uncharacterized protein</fullName>
    </submittedName>
</protein>
<feature type="compositionally biased region" description="Basic and acidic residues" evidence="2">
    <location>
        <begin position="133"/>
        <end position="143"/>
    </location>
</feature>
<dbReference type="InterPro" id="IPR044053">
    <property type="entry name" value="AsaB-like"/>
</dbReference>
<feature type="compositionally biased region" description="Acidic residues" evidence="2">
    <location>
        <begin position="144"/>
        <end position="154"/>
    </location>
</feature>
<dbReference type="PANTHER" id="PTHR34598:SF3">
    <property type="entry name" value="OXIDOREDUCTASE AN1597"/>
    <property type="match status" value="1"/>
</dbReference>
<name>A0A1L7WUM6_9HELO</name>
<sequence>MASIEKPTYATFRYLSRGSKVEPSPHLYHLPPLASFGDVQSLPIIDIKSSMSLPDTPDSKSPFSLNKHGFRAVRSPSAVFSPPYIHSSWNDPTVLREVYIKEIEEMLLKVTGGRKVYTDQVVIRNNLHTEVDGLARSQDKSDENAEGEDESEIDDFPKLIGVGKGTGASPAPKVHLDLAPEGARTHLRKYHPKATELAQEIISAEDAILKSKGIELSEIGKNGNYTGPRWAMFSVWRPLKKVLRDPLAVGDCSTFPKGDYVDFDVLFPTIGGGEGETHREKAGEGGEGEL</sequence>
<dbReference type="GO" id="GO:0016491">
    <property type="term" value="F:oxidoreductase activity"/>
    <property type="evidence" value="ECO:0007669"/>
    <property type="project" value="InterPro"/>
</dbReference>
<dbReference type="PANTHER" id="PTHR34598">
    <property type="entry name" value="BLL6449 PROTEIN"/>
    <property type="match status" value="1"/>
</dbReference>
<feature type="region of interest" description="Disordered" evidence="2">
    <location>
        <begin position="133"/>
        <end position="155"/>
    </location>
</feature>
<evidence type="ECO:0000256" key="1">
    <source>
        <dbReference type="ARBA" id="ARBA00023604"/>
    </source>
</evidence>
<keyword evidence="4" id="KW-1185">Reference proteome</keyword>
<proteinExistence type="inferred from homology"/>
<dbReference type="Proteomes" id="UP000184330">
    <property type="component" value="Unassembled WGS sequence"/>
</dbReference>
<dbReference type="OrthoDB" id="412788at2759"/>
<gene>
    <name evidence="3" type="ORF">PAC_06372</name>
</gene>
<dbReference type="STRING" id="576137.A0A1L7WUM6"/>
<dbReference type="EMBL" id="FJOG01000008">
    <property type="protein sequence ID" value="CZR56484.1"/>
    <property type="molecule type" value="Genomic_DNA"/>
</dbReference>
<evidence type="ECO:0000313" key="4">
    <source>
        <dbReference type="Proteomes" id="UP000184330"/>
    </source>
</evidence>
<organism evidence="3 4">
    <name type="scientific">Phialocephala subalpina</name>
    <dbReference type="NCBI Taxonomy" id="576137"/>
    <lineage>
        <taxon>Eukaryota</taxon>
        <taxon>Fungi</taxon>
        <taxon>Dikarya</taxon>
        <taxon>Ascomycota</taxon>
        <taxon>Pezizomycotina</taxon>
        <taxon>Leotiomycetes</taxon>
        <taxon>Helotiales</taxon>
        <taxon>Mollisiaceae</taxon>
        <taxon>Phialocephala</taxon>
        <taxon>Phialocephala fortinii species complex</taxon>
    </lineage>
</organism>